<keyword evidence="4 6" id="KW-0472">Membrane</keyword>
<evidence type="ECO:0000259" key="7">
    <source>
        <dbReference type="Pfam" id="PF01490"/>
    </source>
</evidence>
<feature type="transmembrane region" description="Helical" evidence="6">
    <location>
        <begin position="192"/>
        <end position="211"/>
    </location>
</feature>
<accession>A0A422NZS1</accession>
<feature type="transmembrane region" description="Helical" evidence="6">
    <location>
        <begin position="69"/>
        <end position="91"/>
    </location>
</feature>
<dbReference type="Pfam" id="PF01490">
    <property type="entry name" value="Aa_trans"/>
    <property type="match status" value="1"/>
</dbReference>
<feature type="transmembrane region" description="Helical" evidence="6">
    <location>
        <begin position="223"/>
        <end position="242"/>
    </location>
</feature>
<name>A0A422NZS1_TRYRA</name>
<comment type="subcellular location">
    <subcellularLocation>
        <location evidence="1">Membrane</location>
        <topology evidence="1">Multi-pass membrane protein</topology>
    </subcellularLocation>
</comment>
<feature type="transmembrane region" description="Helical" evidence="6">
    <location>
        <begin position="148"/>
        <end position="172"/>
    </location>
</feature>
<feature type="transmembrane region" description="Helical" evidence="6">
    <location>
        <begin position="262"/>
        <end position="280"/>
    </location>
</feature>
<evidence type="ECO:0000256" key="3">
    <source>
        <dbReference type="ARBA" id="ARBA00022989"/>
    </source>
</evidence>
<feature type="transmembrane region" description="Helical" evidence="6">
    <location>
        <begin position="103"/>
        <end position="127"/>
    </location>
</feature>
<evidence type="ECO:0000256" key="4">
    <source>
        <dbReference type="ARBA" id="ARBA00023136"/>
    </source>
</evidence>
<dbReference type="GO" id="GO:0005737">
    <property type="term" value="C:cytoplasm"/>
    <property type="evidence" value="ECO:0007669"/>
    <property type="project" value="TreeGrafter"/>
</dbReference>
<dbReference type="PANTHER" id="PTHR22950">
    <property type="entry name" value="AMINO ACID TRANSPORTER"/>
    <property type="match status" value="1"/>
</dbReference>
<dbReference type="PANTHER" id="PTHR22950:SF649">
    <property type="entry name" value="ACID TRANSPORTER, PUTATIVE-RELATED"/>
    <property type="match status" value="1"/>
</dbReference>
<dbReference type="VEuPathDB" id="TriTrypDB:TRSC58_04107"/>
<organism evidence="8 9">
    <name type="scientific">Trypanosoma rangeli</name>
    <dbReference type="NCBI Taxonomy" id="5698"/>
    <lineage>
        <taxon>Eukaryota</taxon>
        <taxon>Discoba</taxon>
        <taxon>Euglenozoa</taxon>
        <taxon>Kinetoplastea</taxon>
        <taxon>Metakinetoplastina</taxon>
        <taxon>Trypanosomatida</taxon>
        <taxon>Trypanosomatidae</taxon>
        <taxon>Trypanosoma</taxon>
        <taxon>Herpetosoma</taxon>
    </lineage>
</organism>
<sequence>MEGRREGTGGEAREAAGNPADNETYNCPVDGSPYEAVKVASTEWAEGERSQATMKCGGAYRAMKRVADIVPYGGLLSNAFNLASATLGAGIVALPSGFRDSGIVVASLLLALCCACTVYSIRLLVLAKEKTGFRSYEEMAQGLFMRGVDYFVALLMFVFCFGTCVGYVISIGDLFFPILESKTTPEFFRTSHGKSLLISGVWLLGMFSLSLPKEINSLRYASVIGVACLIFFVICMVMHAANNGLKEGMSSDLSLYGNGTKALNGLSLLIFAFICQVNCFEVYEEMQDPSPNRMTRDTTLSMVFVGLLYFFAGFFGYADFGNAVAGSVLRLYDPKNDVLMVISYVGIAFKLCGGFALCIQPSRDAIYYVLGWGKTSDVSTRRNLLVSGFLALAALILGLFIPSITVVFGFLGGVCGGFLAFLFPAFFHMYSGNWSLKEVGWANFIATYLLIILGVFAVVFCTVLTIYGEAHG</sequence>
<dbReference type="OrthoDB" id="28208at2759"/>
<dbReference type="InterPro" id="IPR013057">
    <property type="entry name" value="AA_transpt_TM"/>
</dbReference>
<feature type="region of interest" description="Disordered" evidence="5">
    <location>
        <begin position="1"/>
        <end position="25"/>
    </location>
</feature>
<proteinExistence type="predicted"/>
<feature type="domain" description="Amino acid transporter transmembrane" evidence="7">
    <location>
        <begin position="76"/>
        <end position="466"/>
    </location>
</feature>
<feature type="transmembrane region" description="Helical" evidence="6">
    <location>
        <begin position="300"/>
        <end position="318"/>
    </location>
</feature>
<feature type="transmembrane region" description="Helical" evidence="6">
    <location>
        <begin position="407"/>
        <end position="427"/>
    </location>
</feature>
<dbReference type="Proteomes" id="UP000283634">
    <property type="component" value="Unassembled WGS sequence"/>
</dbReference>
<evidence type="ECO:0000256" key="2">
    <source>
        <dbReference type="ARBA" id="ARBA00022692"/>
    </source>
</evidence>
<keyword evidence="3 6" id="KW-1133">Transmembrane helix</keyword>
<keyword evidence="9" id="KW-1185">Reference proteome</keyword>
<feature type="compositionally biased region" description="Basic and acidic residues" evidence="5">
    <location>
        <begin position="1"/>
        <end position="14"/>
    </location>
</feature>
<evidence type="ECO:0000313" key="8">
    <source>
        <dbReference type="EMBL" id="RNF10935.1"/>
    </source>
</evidence>
<dbReference type="EMBL" id="MKGL01000024">
    <property type="protein sequence ID" value="RNF10935.1"/>
    <property type="molecule type" value="Genomic_DNA"/>
</dbReference>
<dbReference type="GO" id="GO:0016020">
    <property type="term" value="C:membrane"/>
    <property type="evidence" value="ECO:0007669"/>
    <property type="project" value="UniProtKB-SubCell"/>
</dbReference>
<evidence type="ECO:0000256" key="5">
    <source>
        <dbReference type="SAM" id="MobiDB-lite"/>
    </source>
</evidence>
<dbReference type="AlphaFoldDB" id="A0A422NZS1"/>
<feature type="transmembrane region" description="Helical" evidence="6">
    <location>
        <begin position="384"/>
        <end position="401"/>
    </location>
</feature>
<reference evidence="8 9" key="1">
    <citation type="journal article" date="2018" name="BMC Genomics">
        <title>Genomic comparison of Trypanosoma conorhini and Trypanosoma rangeli to Trypanosoma cruzi strains of high and low virulence.</title>
        <authorList>
            <person name="Bradwell K.R."/>
            <person name="Koparde V.N."/>
            <person name="Matveyev A.V."/>
            <person name="Serrano M.G."/>
            <person name="Alves J.M."/>
            <person name="Parikh H."/>
            <person name="Huang B."/>
            <person name="Lee V."/>
            <person name="Espinosa-Alvarez O."/>
            <person name="Ortiz P.A."/>
            <person name="Costa-Martins A.G."/>
            <person name="Teixeira M.M."/>
            <person name="Buck G.A."/>
        </authorList>
    </citation>
    <scope>NUCLEOTIDE SEQUENCE [LARGE SCALE GENOMIC DNA]</scope>
    <source>
        <strain evidence="8 9">AM80</strain>
    </source>
</reference>
<keyword evidence="2 6" id="KW-0812">Transmembrane</keyword>
<dbReference type="GO" id="GO:0015179">
    <property type="term" value="F:L-amino acid transmembrane transporter activity"/>
    <property type="evidence" value="ECO:0007669"/>
    <property type="project" value="TreeGrafter"/>
</dbReference>
<dbReference type="GeneID" id="40325133"/>
<gene>
    <name evidence="8" type="ORF">TraAM80_01200</name>
</gene>
<dbReference type="RefSeq" id="XP_029241862.1">
    <property type="nucleotide sequence ID" value="XM_029378253.1"/>
</dbReference>
<evidence type="ECO:0000256" key="6">
    <source>
        <dbReference type="SAM" id="Phobius"/>
    </source>
</evidence>
<comment type="caution">
    <text evidence="8">The sequence shown here is derived from an EMBL/GenBank/DDBJ whole genome shotgun (WGS) entry which is preliminary data.</text>
</comment>
<feature type="transmembrane region" description="Helical" evidence="6">
    <location>
        <begin position="338"/>
        <end position="359"/>
    </location>
</feature>
<dbReference type="OMA" id="FKECGIV"/>
<evidence type="ECO:0000313" key="9">
    <source>
        <dbReference type="Proteomes" id="UP000283634"/>
    </source>
</evidence>
<protein>
    <submittedName>
        <fullName evidence="8">Putative amino acid transporter</fullName>
    </submittedName>
</protein>
<evidence type="ECO:0000256" key="1">
    <source>
        <dbReference type="ARBA" id="ARBA00004141"/>
    </source>
</evidence>
<feature type="transmembrane region" description="Helical" evidence="6">
    <location>
        <begin position="439"/>
        <end position="467"/>
    </location>
</feature>